<organism evidence="1 2">
    <name type="scientific">Pseudonocardia ailaonensis</name>
    <dbReference type="NCBI Taxonomy" id="367279"/>
    <lineage>
        <taxon>Bacteria</taxon>
        <taxon>Bacillati</taxon>
        <taxon>Actinomycetota</taxon>
        <taxon>Actinomycetes</taxon>
        <taxon>Pseudonocardiales</taxon>
        <taxon>Pseudonocardiaceae</taxon>
        <taxon>Pseudonocardia</taxon>
    </lineage>
</organism>
<reference evidence="1 2" key="1">
    <citation type="journal article" date="2019" name="Int. J. Syst. Evol. Microbiol.">
        <title>The Global Catalogue of Microorganisms (GCM) 10K type strain sequencing project: providing services to taxonomists for standard genome sequencing and annotation.</title>
        <authorList>
            <consortium name="The Broad Institute Genomics Platform"/>
            <consortium name="The Broad Institute Genome Sequencing Center for Infectious Disease"/>
            <person name="Wu L."/>
            <person name="Ma J."/>
        </authorList>
    </citation>
    <scope>NUCLEOTIDE SEQUENCE [LARGE SCALE GENOMIC DNA]</scope>
    <source>
        <strain evidence="1 2">JCM 16009</strain>
    </source>
</reference>
<protein>
    <recommendedName>
        <fullName evidence="3">ESX-1 secretion-associated protein</fullName>
    </recommendedName>
</protein>
<sequence>MTGFRVDPDALDTRAAALERSEQNLASDTPVDVPLSADAYGVVGRLFAGAAIDASARAVSGIQAARRGLLASASRVRASAAAYREEDLSQALALERAARRPGR</sequence>
<keyword evidence="2" id="KW-1185">Reference proteome</keyword>
<accession>A0ABN2NPR8</accession>
<evidence type="ECO:0000313" key="2">
    <source>
        <dbReference type="Proteomes" id="UP001500449"/>
    </source>
</evidence>
<evidence type="ECO:0008006" key="3">
    <source>
        <dbReference type="Google" id="ProtNLM"/>
    </source>
</evidence>
<dbReference type="RefSeq" id="WP_344427789.1">
    <property type="nucleotide sequence ID" value="NZ_BAAAQK010000029.1"/>
</dbReference>
<dbReference type="EMBL" id="BAAAQK010000029">
    <property type="protein sequence ID" value="GAA1879664.1"/>
    <property type="molecule type" value="Genomic_DNA"/>
</dbReference>
<evidence type="ECO:0000313" key="1">
    <source>
        <dbReference type="EMBL" id="GAA1879664.1"/>
    </source>
</evidence>
<comment type="caution">
    <text evidence="1">The sequence shown here is derived from an EMBL/GenBank/DDBJ whole genome shotgun (WGS) entry which is preliminary data.</text>
</comment>
<dbReference type="Proteomes" id="UP001500449">
    <property type="component" value="Unassembled WGS sequence"/>
</dbReference>
<proteinExistence type="predicted"/>
<gene>
    <name evidence="1" type="ORF">GCM10009836_71290</name>
</gene>
<name>A0ABN2NPR8_9PSEU</name>